<proteinExistence type="predicted"/>
<dbReference type="STRING" id="593117.TGAM_0740"/>
<dbReference type="eggNOG" id="arCOG01895">
    <property type="taxonomic scope" value="Archaea"/>
</dbReference>
<accession>C5A4T0</accession>
<dbReference type="EC" id="3.1.21.2" evidence="2"/>
<evidence type="ECO:0000313" key="3">
    <source>
        <dbReference type="Proteomes" id="UP000001488"/>
    </source>
</evidence>
<dbReference type="GO" id="GO:0008833">
    <property type="term" value="F:deoxyribonuclease IV (phage-T4-induced) activity"/>
    <property type="evidence" value="ECO:0007669"/>
    <property type="project" value="UniProtKB-EC"/>
</dbReference>
<dbReference type="InterPro" id="IPR013022">
    <property type="entry name" value="Xyl_isomerase-like_TIM-brl"/>
</dbReference>
<dbReference type="HOGENOM" id="CLU_050006_7_2_2"/>
<dbReference type="AlphaFoldDB" id="C5A4T0"/>
<dbReference type="SUPFAM" id="SSF51658">
    <property type="entry name" value="Xylose isomerase-like"/>
    <property type="match status" value="1"/>
</dbReference>
<keyword evidence="3" id="KW-1185">Reference proteome</keyword>
<dbReference type="EMBL" id="CP001398">
    <property type="protein sequence ID" value="ACS33242.1"/>
    <property type="molecule type" value="Genomic_DNA"/>
</dbReference>
<dbReference type="GeneID" id="7987714"/>
<dbReference type="InterPro" id="IPR001719">
    <property type="entry name" value="AP_endonuc_2"/>
</dbReference>
<dbReference type="InterPro" id="IPR050312">
    <property type="entry name" value="IolE/XylAMocC-like"/>
</dbReference>
<reference evidence="2 3" key="1">
    <citation type="journal article" date="2007" name="Genome Biol.">
        <title>Genome analysis and genome-wide proteomics of Thermococcus gammatolerans, the most radioresistant organism known amongst the Archaea.</title>
        <authorList>
            <person name="Zivanovic Y."/>
            <person name="Armengaud J."/>
            <person name="Lagorce A."/>
            <person name="Leplat C."/>
            <person name="Guerin P."/>
            <person name="Dutertre M."/>
            <person name="Anthouard V."/>
            <person name="Forterre P."/>
            <person name="Wincker P."/>
            <person name="Confalonieri F."/>
        </authorList>
    </citation>
    <scope>NUCLEOTIDE SEQUENCE [LARGE SCALE GENOMIC DNA]</scope>
    <source>
        <strain evidence="3">DSM 15229 / JCM 11827 / EJ3</strain>
    </source>
</reference>
<dbReference type="Proteomes" id="UP000001488">
    <property type="component" value="Chromosome"/>
</dbReference>
<evidence type="ECO:0000313" key="2">
    <source>
        <dbReference type="EMBL" id="ACS33242.1"/>
    </source>
</evidence>
<dbReference type="PATRIC" id="fig|593117.10.peg.739"/>
<organism evidence="2 3">
    <name type="scientific">Thermococcus gammatolerans (strain DSM 15229 / JCM 11827 / EJ3)</name>
    <dbReference type="NCBI Taxonomy" id="593117"/>
    <lineage>
        <taxon>Archaea</taxon>
        <taxon>Methanobacteriati</taxon>
        <taxon>Methanobacteriota</taxon>
        <taxon>Thermococci</taxon>
        <taxon>Thermococcales</taxon>
        <taxon>Thermococcaceae</taxon>
        <taxon>Thermococcus</taxon>
    </lineage>
</organism>
<dbReference type="OrthoDB" id="372143at2157"/>
<protein>
    <submittedName>
        <fullName evidence="2">Deoxyribonuclease IV (BER) (Nfo)</fullName>
        <ecNumber evidence="2">3.1.21.2</ecNumber>
    </submittedName>
</protein>
<sequence length="257" mass="28836">MIGLSMTSYKGRTPEEFERWLEEAEGLGFDFVELVSEWPNFLTRETWKTYADVLGSFELKVTVHAPFSDVNIGSLNEKLRKASLEVLAETLDVASRLNALAVTVHPGHCSPASRKFREDYNRVHRDSLRELERFSGEFGIRVGVENMPAFLILDAQTPERLAELLDGINLGVTLDLGHLNTVGFPFERFMELLGDRIVHVHLHDNSGKSDEHLPLGKGTVPWREVLPQLGGLTWALEVSGLDDARVSLAFLRDIGEL</sequence>
<dbReference type="GO" id="GO:0003677">
    <property type="term" value="F:DNA binding"/>
    <property type="evidence" value="ECO:0007669"/>
    <property type="project" value="InterPro"/>
</dbReference>
<dbReference type="PANTHER" id="PTHR12110:SF21">
    <property type="entry name" value="XYLOSE ISOMERASE-LIKE TIM BARREL DOMAIN-CONTAINING PROTEIN"/>
    <property type="match status" value="1"/>
</dbReference>
<gene>
    <name evidence="2" type="primary">nfo</name>
    <name evidence="2" type="ordered locus">TGAM_0740</name>
</gene>
<dbReference type="Gene3D" id="3.20.20.150">
    <property type="entry name" value="Divalent-metal-dependent TIM barrel enzymes"/>
    <property type="match status" value="1"/>
</dbReference>
<dbReference type="GO" id="GO:0008270">
    <property type="term" value="F:zinc ion binding"/>
    <property type="evidence" value="ECO:0007669"/>
    <property type="project" value="InterPro"/>
</dbReference>
<feature type="domain" description="Xylose isomerase-like TIM barrel" evidence="1">
    <location>
        <begin position="22"/>
        <end position="233"/>
    </location>
</feature>
<evidence type="ECO:0000259" key="1">
    <source>
        <dbReference type="Pfam" id="PF01261"/>
    </source>
</evidence>
<dbReference type="PANTHER" id="PTHR12110">
    <property type="entry name" value="HYDROXYPYRUVATE ISOMERASE"/>
    <property type="match status" value="1"/>
</dbReference>
<dbReference type="Pfam" id="PF01261">
    <property type="entry name" value="AP_endonuc_2"/>
    <property type="match status" value="1"/>
</dbReference>
<keyword evidence="2" id="KW-0378">Hydrolase</keyword>
<dbReference type="RefSeq" id="WP_015858360.1">
    <property type="nucleotide sequence ID" value="NC_012804.1"/>
</dbReference>
<name>C5A4T0_THEGJ</name>
<dbReference type="KEGG" id="tga:TGAM_0740"/>
<dbReference type="GO" id="GO:0006281">
    <property type="term" value="P:DNA repair"/>
    <property type="evidence" value="ECO:0007669"/>
    <property type="project" value="InterPro"/>
</dbReference>
<dbReference type="PaxDb" id="593117-TGAM_0740"/>
<dbReference type="SMART" id="SM00518">
    <property type="entry name" value="AP2Ec"/>
    <property type="match status" value="1"/>
</dbReference>
<dbReference type="InterPro" id="IPR036237">
    <property type="entry name" value="Xyl_isomerase-like_sf"/>
</dbReference>